<dbReference type="HAMAP" id="MF_00189">
    <property type="entry name" value="YciB"/>
    <property type="match status" value="1"/>
</dbReference>
<dbReference type="Proteomes" id="UP001227162">
    <property type="component" value="Unassembled WGS sequence"/>
</dbReference>
<evidence type="ECO:0000256" key="1">
    <source>
        <dbReference type="ARBA" id="ARBA00022475"/>
    </source>
</evidence>
<comment type="subcellular location">
    <subcellularLocation>
        <location evidence="5">Cell inner membrane</location>
        <topology evidence="5">Multi-pass membrane protein</topology>
    </subcellularLocation>
</comment>
<evidence type="ECO:0000313" key="6">
    <source>
        <dbReference type="EMBL" id="MDQ2093520.1"/>
    </source>
</evidence>
<comment type="similarity">
    <text evidence="5">Belongs to the YciB family.</text>
</comment>
<protein>
    <recommendedName>
        <fullName evidence="5">Inner membrane-spanning protein YciB</fullName>
    </recommendedName>
</protein>
<feature type="transmembrane region" description="Helical" evidence="5">
    <location>
        <begin position="16"/>
        <end position="36"/>
    </location>
</feature>
<keyword evidence="1 5" id="KW-1003">Cell membrane</keyword>
<evidence type="ECO:0000256" key="2">
    <source>
        <dbReference type="ARBA" id="ARBA00022692"/>
    </source>
</evidence>
<dbReference type="InterPro" id="IPR006008">
    <property type="entry name" value="YciB"/>
</dbReference>
<proteinExistence type="inferred from homology"/>
<evidence type="ECO:0000313" key="7">
    <source>
        <dbReference type="Proteomes" id="UP001227162"/>
    </source>
</evidence>
<feature type="transmembrane region" description="Helical" evidence="5">
    <location>
        <begin position="109"/>
        <end position="127"/>
    </location>
</feature>
<comment type="function">
    <text evidence="5">Plays a role in cell envelope biogenesis, maintenance of cell envelope integrity and membrane homeostasis.</text>
</comment>
<feature type="transmembrane region" description="Helical" evidence="5">
    <location>
        <begin position="48"/>
        <end position="73"/>
    </location>
</feature>
<keyword evidence="7" id="KW-1185">Reference proteome</keyword>
<gene>
    <name evidence="5" type="primary">yciB</name>
    <name evidence="6" type="ORF">NOI20_05305</name>
</gene>
<evidence type="ECO:0000256" key="5">
    <source>
        <dbReference type="HAMAP-Rule" id="MF_00189"/>
    </source>
</evidence>
<evidence type="ECO:0000256" key="3">
    <source>
        <dbReference type="ARBA" id="ARBA00022989"/>
    </source>
</evidence>
<dbReference type="Pfam" id="PF04279">
    <property type="entry name" value="IspA"/>
    <property type="match status" value="1"/>
</dbReference>
<keyword evidence="3 5" id="KW-1133">Transmembrane helix</keyword>
<feature type="transmembrane region" description="Helical" evidence="5">
    <location>
        <begin position="79"/>
        <end position="97"/>
    </location>
</feature>
<organism evidence="6 7">
    <name type="scientific">Rhodalgimonas zhirmunskyi</name>
    <dbReference type="NCBI Taxonomy" id="2964767"/>
    <lineage>
        <taxon>Bacteria</taxon>
        <taxon>Pseudomonadati</taxon>
        <taxon>Pseudomonadota</taxon>
        <taxon>Alphaproteobacteria</taxon>
        <taxon>Rhodobacterales</taxon>
        <taxon>Roseobacteraceae</taxon>
        <taxon>Rhodalgimonas</taxon>
    </lineage>
</organism>
<keyword evidence="5" id="KW-0997">Cell inner membrane</keyword>
<dbReference type="GO" id="GO:0005886">
    <property type="term" value="C:plasma membrane"/>
    <property type="evidence" value="ECO:0007669"/>
    <property type="project" value="UniProtKB-SubCell"/>
</dbReference>
<dbReference type="RefSeq" id="WP_317625106.1">
    <property type="nucleotide sequence ID" value="NZ_JANFFA010000001.1"/>
</dbReference>
<accession>A0AAJ1U4H4</accession>
<dbReference type="EMBL" id="JANFFA010000001">
    <property type="protein sequence ID" value="MDQ2093520.1"/>
    <property type="molecule type" value="Genomic_DNA"/>
</dbReference>
<keyword evidence="2 5" id="KW-0812">Transmembrane</keyword>
<comment type="caution">
    <text evidence="6">The sequence shown here is derived from an EMBL/GenBank/DDBJ whole genome shotgun (WGS) entry which is preliminary data.</text>
</comment>
<dbReference type="PANTHER" id="PTHR36917">
    <property type="entry name" value="INTRACELLULAR SEPTATION PROTEIN A-RELATED"/>
    <property type="match status" value="1"/>
</dbReference>
<sequence length="209" mass="23606">MSEPSQTPETKKINPILKTALELGPVLLFFLAYVKLKDEVFTIAGTDYDGFIIVTAMFIPLMVVTTGILWALTGHLSKMQIMTVLLVVVFGGLSVWLNDPSFIKMKPTILYLVFGGLLGFGLLRGQSYLRYVMDGTLPLDHEGWMKLTRRLTAFFFGLAIANEIVWRTMSDEAWVNFKTFGLTIAIFAFFMTQNKLFQEHGIEKESKDS</sequence>
<keyword evidence="4 5" id="KW-0472">Membrane</keyword>
<name>A0AAJ1U4H4_9RHOB</name>
<evidence type="ECO:0000256" key="4">
    <source>
        <dbReference type="ARBA" id="ARBA00023136"/>
    </source>
</evidence>
<reference evidence="6" key="2">
    <citation type="submission" date="2023-04" db="EMBL/GenBank/DDBJ databases">
        <title>'Rhodoalgimonas zhirmunskyi' gen. nov., isolated from a red alga.</title>
        <authorList>
            <person name="Nedashkovskaya O.I."/>
            <person name="Otstavnykh N.Y."/>
            <person name="Bystritskaya E.P."/>
            <person name="Balabanova L.A."/>
            <person name="Isaeva M.P."/>
        </authorList>
    </citation>
    <scope>NUCLEOTIDE SEQUENCE</scope>
    <source>
        <strain evidence="6">10Alg 79</strain>
    </source>
</reference>
<feature type="transmembrane region" description="Helical" evidence="5">
    <location>
        <begin position="147"/>
        <end position="166"/>
    </location>
</feature>
<feature type="transmembrane region" description="Helical" evidence="5">
    <location>
        <begin position="173"/>
        <end position="191"/>
    </location>
</feature>
<reference evidence="6" key="1">
    <citation type="submission" date="2022-07" db="EMBL/GenBank/DDBJ databases">
        <authorList>
            <person name="Otstavnykh N."/>
            <person name="Isaeva M."/>
            <person name="Bystritskaya E."/>
        </authorList>
    </citation>
    <scope>NUCLEOTIDE SEQUENCE</scope>
    <source>
        <strain evidence="6">10Alg 79</strain>
    </source>
</reference>
<dbReference type="PANTHER" id="PTHR36917:SF1">
    <property type="entry name" value="INNER MEMBRANE-SPANNING PROTEIN YCIB"/>
    <property type="match status" value="1"/>
</dbReference>
<dbReference type="AlphaFoldDB" id="A0AAJ1U4H4"/>